<proteinExistence type="predicted"/>
<reference evidence="1" key="2">
    <citation type="journal article" date="2022" name="New Phytol.">
        <title>Evolutionary transition to the ectomycorrhizal habit in the genomes of a hyperdiverse lineage of mushroom-forming fungi.</title>
        <authorList>
            <person name="Looney B."/>
            <person name="Miyauchi S."/>
            <person name="Morin E."/>
            <person name="Drula E."/>
            <person name="Courty P.E."/>
            <person name="Kohler A."/>
            <person name="Kuo A."/>
            <person name="LaButti K."/>
            <person name="Pangilinan J."/>
            <person name="Lipzen A."/>
            <person name="Riley R."/>
            <person name="Andreopoulos W."/>
            <person name="He G."/>
            <person name="Johnson J."/>
            <person name="Nolan M."/>
            <person name="Tritt A."/>
            <person name="Barry K.W."/>
            <person name="Grigoriev I.V."/>
            <person name="Nagy L.G."/>
            <person name="Hibbett D."/>
            <person name="Henrissat B."/>
            <person name="Matheny P.B."/>
            <person name="Labbe J."/>
            <person name="Martin F.M."/>
        </authorList>
    </citation>
    <scope>NUCLEOTIDE SEQUENCE</scope>
    <source>
        <strain evidence="1">EC-137</strain>
    </source>
</reference>
<keyword evidence="1" id="KW-0647">Proteasome</keyword>
<evidence type="ECO:0000313" key="1">
    <source>
        <dbReference type="EMBL" id="KAI0030419.1"/>
    </source>
</evidence>
<organism evidence="1 2">
    <name type="scientific">Vararia minispora EC-137</name>
    <dbReference type="NCBI Taxonomy" id="1314806"/>
    <lineage>
        <taxon>Eukaryota</taxon>
        <taxon>Fungi</taxon>
        <taxon>Dikarya</taxon>
        <taxon>Basidiomycota</taxon>
        <taxon>Agaricomycotina</taxon>
        <taxon>Agaricomycetes</taxon>
        <taxon>Russulales</taxon>
        <taxon>Lachnocladiaceae</taxon>
        <taxon>Vararia</taxon>
    </lineage>
</organism>
<dbReference type="Proteomes" id="UP000814128">
    <property type="component" value="Unassembled WGS sequence"/>
</dbReference>
<name>A0ACB8QF90_9AGAM</name>
<protein>
    <submittedName>
        <fullName evidence="1">Proteasome complex subunit Rpn13 ubiquitin receptor-domain-containing protein</fullName>
    </submittedName>
</protein>
<sequence length="281" mass="30908">MPPQPLTSPQTVLAFKAGRAFRRGETNWVDASPEKGALCIDREDEMLRLLWKTRADGDLGEELILFPGDATFTRVTQADQGRVYVLKFSSSSARHFFYMQDTSSSRDEEFTEHVNALLQNPSYVPVWQERTSEDTRRRSIPQASSSPGTSAADLARLRELVSNVARSTGILSSTPDLALSDILTPANLTPLFTERPDLVPALFPHLPPDLPVSPSPEAIQQIIASPQFRTAVSSLDRAFRTGMLQGLMNQLGLPEEAGSSVEAFLYAIREQAQGGEGMETD</sequence>
<reference evidence="1" key="1">
    <citation type="submission" date="2021-02" db="EMBL/GenBank/DDBJ databases">
        <authorList>
            <consortium name="DOE Joint Genome Institute"/>
            <person name="Ahrendt S."/>
            <person name="Looney B.P."/>
            <person name="Miyauchi S."/>
            <person name="Morin E."/>
            <person name="Drula E."/>
            <person name="Courty P.E."/>
            <person name="Chicoki N."/>
            <person name="Fauchery L."/>
            <person name="Kohler A."/>
            <person name="Kuo A."/>
            <person name="Labutti K."/>
            <person name="Pangilinan J."/>
            <person name="Lipzen A."/>
            <person name="Riley R."/>
            <person name="Andreopoulos W."/>
            <person name="He G."/>
            <person name="Johnson J."/>
            <person name="Barry K.W."/>
            <person name="Grigoriev I.V."/>
            <person name="Nagy L."/>
            <person name="Hibbett D."/>
            <person name="Henrissat B."/>
            <person name="Matheny P.B."/>
            <person name="Labbe J."/>
            <person name="Martin F."/>
        </authorList>
    </citation>
    <scope>NUCLEOTIDE SEQUENCE</scope>
    <source>
        <strain evidence="1">EC-137</strain>
    </source>
</reference>
<gene>
    <name evidence="1" type="ORF">K488DRAFT_54295</name>
</gene>
<comment type="caution">
    <text evidence="1">The sequence shown here is derived from an EMBL/GenBank/DDBJ whole genome shotgun (WGS) entry which is preliminary data.</text>
</comment>
<keyword evidence="1" id="KW-0675">Receptor</keyword>
<keyword evidence="2" id="KW-1185">Reference proteome</keyword>
<accession>A0ACB8QF90</accession>
<dbReference type="EMBL" id="MU273622">
    <property type="protein sequence ID" value="KAI0030419.1"/>
    <property type="molecule type" value="Genomic_DNA"/>
</dbReference>
<evidence type="ECO:0000313" key="2">
    <source>
        <dbReference type="Proteomes" id="UP000814128"/>
    </source>
</evidence>